<keyword evidence="3" id="KW-0808">Transferase</keyword>
<dbReference type="PANTHER" id="PTHR15486:SF49">
    <property type="entry name" value="GLYCEROL-3-PHOSPHATE 2-O-ACYLTRANSFERASE 6"/>
    <property type="match status" value="1"/>
</dbReference>
<sequence>MGASSQFPPIFECSIENRSNQIVASDLDGTLLVSRNAFPYYMLVAIEAGSMLRELILLVSVPFTYFTYLFLSEILAIKISIFIVFAGLKIKNIELVSRSVLPRFYAEDVHPETWRVFNSFGKRTKCNKLRKGNRVLVTYSGTDKPGIGQVRILGYSGTARPGIGALPIYRQQSRKALSLPFSNYFPF</sequence>
<evidence type="ECO:0000256" key="3">
    <source>
        <dbReference type="ARBA" id="ARBA00022679"/>
    </source>
</evidence>
<keyword evidence="6 8" id="KW-0472">Membrane</keyword>
<comment type="subcellular location">
    <subcellularLocation>
        <location evidence="1">Membrane</location>
    </subcellularLocation>
</comment>
<proteinExistence type="inferred from homology"/>
<dbReference type="InterPro" id="IPR056462">
    <property type="entry name" value="HAD_RAM2/GPAT1-8"/>
</dbReference>
<dbReference type="Proteomes" id="UP001341840">
    <property type="component" value="Unassembled WGS sequence"/>
</dbReference>
<comment type="similarity">
    <text evidence="2">Belongs to the GPAT/DAPAT family.</text>
</comment>
<evidence type="ECO:0000313" key="10">
    <source>
        <dbReference type="EMBL" id="MED6177065.1"/>
    </source>
</evidence>
<evidence type="ECO:0000313" key="11">
    <source>
        <dbReference type="Proteomes" id="UP001341840"/>
    </source>
</evidence>
<organism evidence="10 11">
    <name type="scientific">Stylosanthes scabra</name>
    <dbReference type="NCBI Taxonomy" id="79078"/>
    <lineage>
        <taxon>Eukaryota</taxon>
        <taxon>Viridiplantae</taxon>
        <taxon>Streptophyta</taxon>
        <taxon>Embryophyta</taxon>
        <taxon>Tracheophyta</taxon>
        <taxon>Spermatophyta</taxon>
        <taxon>Magnoliopsida</taxon>
        <taxon>eudicotyledons</taxon>
        <taxon>Gunneridae</taxon>
        <taxon>Pentapetalae</taxon>
        <taxon>rosids</taxon>
        <taxon>fabids</taxon>
        <taxon>Fabales</taxon>
        <taxon>Fabaceae</taxon>
        <taxon>Papilionoideae</taxon>
        <taxon>50 kb inversion clade</taxon>
        <taxon>dalbergioids sensu lato</taxon>
        <taxon>Dalbergieae</taxon>
        <taxon>Pterocarpus clade</taxon>
        <taxon>Stylosanthes</taxon>
    </lineage>
</organism>
<gene>
    <name evidence="10" type="ORF">PIB30_094221</name>
</gene>
<evidence type="ECO:0000256" key="1">
    <source>
        <dbReference type="ARBA" id="ARBA00004370"/>
    </source>
</evidence>
<dbReference type="Pfam" id="PF23270">
    <property type="entry name" value="HAD_RAM2_N"/>
    <property type="match status" value="1"/>
</dbReference>
<accession>A0ABU6VXD8</accession>
<evidence type="ECO:0000256" key="2">
    <source>
        <dbReference type="ARBA" id="ARBA00007937"/>
    </source>
</evidence>
<dbReference type="PANTHER" id="PTHR15486">
    <property type="entry name" value="ANCIENT UBIQUITOUS PROTEIN"/>
    <property type="match status" value="1"/>
</dbReference>
<reference evidence="10 11" key="1">
    <citation type="journal article" date="2023" name="Plants (Basel)">
        <title>Bridging the Gap: Combining Genomics and Transcriptomics Approaches to Understand Stylosanthes scabra, an Orphan Legume from the Brazilian Caatinga.</title>
        <authorList>
            <person name="Ferreira-Neto J.R.C."/>
            <person name="da Silva M.D."/>
            <person name="Binneck E."/>
            <person name="de Melo N.F."/>
            <person name="da Silva R.H."/>
            <person name="de Melo A.L.T.M."/>
            <person name="Pandolfi V."/>
            <person name="Bustamante F.O."/>
            <person name="Brasileiro-Vidal A.C."/>
            <person name="Benko-Iseppon A.M."/>
        </authorList>
    </citation>
    <scope>NUCLEOTIDE SEQUENCE [LARGE SCALE GENOMIC DNA]</scope>
    <source>
        <tissue evidence="10">Leaves</tissue>
    </source>
</reference>
<evidence type="ECO:0000256" key="8">
    <source>
        <dbReference type="SAM" id="Phobius"/>
    </source>
</evidence>
<name>A0ABU6VXD8_9FABA</name>
<evidence type="ECO:0000256" key="4">
    <source>
        <dbReference type="ARBA" id="ARBA00022692"/>
    </source>
</evidence>
<evidence type="ECO:0000256" key="5">
    <source>
        <dbReference type="ARBA" id="ARBA00022989"/>
    </source>
</evidence>
<evidence type="ECO:0000259" key="9">
    <source>
        <dbReference type="Pfam" id="PF23270"/>
    </source>
</evidence>
<feature type="transmembrane region" description="Helical" evidence="8">
    <location>
        <begin position="65"/>
        <end position="88"/>
    </location>
</feature>
<dbReference type="EMBL" id="JASCZI010153100">
    <property type="protein sequence ID" value="MED6177065.1"/>
    <property type="molecule type" value="Genomic_DNA"/>
</dbReference>
<keyword evidence="7" id="KW-0012">Acyltransferase</keyword>
<evidence type="ECO:0000256" key="7">
    <source>
        <dbReference type="ARBA" id="ARBA00023315"/>
    </source>
</evidence>
<feature type="domain" description="Glycerol-3-phosphate acyltransferase RAM2/GPAT1-8 HAD-like" evidence="9">
    <location>
        <begin position="23"/>
        <end position="125"/>
    </location>
</feature>
<keyword evidence="4 8" id="KW-0812">Transmembrane</keyword>
<protein>
    <recommendedName>
        <fullName evidence="9">Glycerol-3-phosphate acyltransferase RAM2/GPAT1-8 HAD-like domain-containing protein</fullName>
    </recommendedName>
</protein>
<evidence type="ECO:0000256" key="6">
    <source>
        <dbReference type="ARBA" id="ARBA00023136"/>
    </source>
</evidence>
<comment type="caution">
    <text evidence="10">The sequence shown here is derived from an EMBL/GenBank/DDBJ whole genome shotgun (WGS) entry which is preliminary data.</text>
</comment>
<keyword evidence="11" id="KW-1185">Reference proteome</keyword>
<keyword evidence="5 8" id="KW-1133">Transmembrane helix</keyword>